<evidence type="ECO:0008006" key="2">
    <source>
        <dbReference type="Google" id="ProtNLM"/>
    </source>
</evidence>
<accession>A0A6C0L9P2</accession>
<dbReference type="AlphaFoldDB" id="A0A6C0L9P2"/>
<dbReference type="EMBL" id="MN740448">
    <property type="protein sequence ID" value="QHU27020.1"/>
    <property type="molecule type" value="Genomic_DNA"/>
</dbReference>
<name>A0A6C0L9P2_9ZZZZ</name>
<reference evidence="1" key="1">
    <citation type="journal article" date="2020" name="Nature">
        <title>Giant virus diversity and host interactions through global metagenomics.</title>
        <authorList>
            <person name="Schulz F."/>
            <person name="Roux S."/>
            <person name="Paez-Espino D."/>
            <person name="Jungbluth S."/>
            <person name="Walsh D.A."/>
            <person name="Denef V.J."/>
            <person name="McMahon K.D."/>
            <person name="Konstantinidis K.T."/>
            <person name="Eloe-Fadrosh E.A."/>
            <person name="Kyrpides N.C."/>
            <person name="Woyke T."/>
        </authorList>
    </citation>
    <scope>NUCLEOTIDE SEQUENCE</scope>
    <source>
        <strain evidence="1">GVMAG-M-3300027759-42</strain>
    </source>
</reference>
<organism evidence="1">
    <name type="scientific">viral metagenome</name>
    <dbReference type="NCBI Taxonomy" id="1070528"/>
    <lineage>
        <taxon>unclassified sequences</taxon>
        <taxon>metagenomes</taxon>
        <taxon>organismal metagenomes</taxon>
    </lineage>
</organism>
<protein>
    <recommendedName>
        <fullName evidence="2">mRNA capping enzyme adenylation domain-containing protein</fullName>
    </recommendedName>
</protein>
<sequence length="368" mass="43421">MELSQNQTTQLMKRFPEFELSYETISHKKVSPKYDICMAIPTGKKCFAWFTYHNDHDVCYLLDLNREKKITKSTVIQTGFDRSLSLGTIVYGTWIKEQSLGKEQGSCKEEKEGATETQWFVLEDIVFYKGIPMKKCGFTERLAFIAELMGQLKQEFRKPTDTVFVLPMLWQVELKESMEDYPTSIPSEVTDSVYYQVHHIQYRSCGEIMPYLNVNINKKIGASEPKKSVLPLLMHDNTKLRMDFTKPQYKYPTVFRVMADLQFDIYHLFAYGKDNQPIYYNIAYIPNYKTSVMMNGLFRNIRENKNLDYIEESDDEDDFQNMNIDKYVHMEKVLLMECVFNNKFKRWTPMRMVGPREKIVHIGKLAVY</sequence>
<evidence type="ECO:0000313" key="1">
    <source>
        <dbReference type="EMBL" id="QHU27020.1"/>
    </source>
</evidence>
<proteinExistence type="predicted"/>